<evidence type="ECO:0000313" key="3">
    <source>
        <dbReference type="EMBL" id="TYA92286.1"/>
    </source>
</evidence>
<gene>
    <name evidence="3" type="ORF">FUA24_02310</name>
</gene>
<dbReference type="InterPro" id="IPR019734">
    <property type="entry name" value="TPR_rpt"/>
</dbReference>
<evidence type="ECO:0000313" key="4">
    <source>
        <dbReference type="Proteomes" id="UP000323930"/>
    </source>
</evidence>
<dbReference type="OrthoDB" id="1298851at2"/>
<dbReference type="EMBL" id="VSDQ01000163">
    <property type="protein sequence ID" value="TYA92286.1"/>
    <property type="molecule type" value="Genomic_DNA"/>
</dbReference>
<dbReference type="SUPFAM" id="SSF82185">
    <property type="entry name" value="Histone H3 K4-specific methyltransferase SET7/9 N-terminal domain"/>
    <property type="match status" value="1"/>
</dbReference>
<keyword evidence="2" id="KW-0802">TPR repeat</keyword>
<dbReference type="Pfam" id="PF13181">
    <property type="entry name" value="TPR_8"/>
    <property type="match status" value="1"/>
</dbReference>
<dbReference type="Gene3D" id="3.90.930.1">
    <property type="match status" value="1"/>
</dbReference>
<name>A0A5D0J9P1_9FLAO</name>
<dbReference type="PANTHER" id="PTHR45586:SF1">
    <property type="entry name" value="LIPOPOLYSACCHARIDE ASSEMBLY PROTEIN B"/>
    <property type="match status" value="1"/>
</dbReference>
<proteinExistence type="predicted"/>
<keyword evidence="1" id="KW-0677">Repeat</keyword>
<evidence type="ECO:0000256" key="2">
    <source>
        <dbReference type="ARBA" id="ARBA00022803"/>
    </source>
</evidence>
<dbReference type="InterPro" id="IPR011990">
    <property type="entry name" value="TPR-like_helical_dom_sf"/>
</dbReference>
<dbReference type="AlphaFoldDB" id="A0A5D0J9P1"/>
<reference evidence="3 4" key="1">
    <citation type="submission" date="2019-08" db="EMBL/GenBank/DDBJ databases">
        <title>Seonamhaeicola sediminis sp. nov., isolated from marine sediment.</title>
        <authorList>
            <person name="Cao W.R."/>
        </authorList>
    </citation>
    <scope>NUCLEOTIDE SEQUENCE [LARGE SCALE GENOMIC DNA]</scope>
    <source>
        <strain evidence="3 4">B011</strain>
    </source>
</reference>
<protein>
    <submittedName>
        <fullName evidence="3">Tetratricopeptide repeat protein</fullName>
    </submittedName>
</protein>
<sequence>MNISKFVAFSFLAVLIFNCKTADIAESKNKSSKSFYNDGLVLKEVFYNTKGHKDSLKTYHNTGKLNEVFYYKNNKYHGTCYQLNKKGDTLVVWQFQDGILKKRTDHNLDFNKINERSIKMAQSRLQESIKLFENDFGVYGRIEIARHRFKLKHYTLALDELLKLEKESLTPRSKMGIYEMLANIYSSYENEEAAIHYKVKAINVAAKKTRLEYNLAAYLLHAKSYNSAQHYFDIVLKTWPKHSFSHWTLGKYHSDKGEYEKALEHINIAYKQEQNIINYSSNTSFTDVKTIKGFIHHKLGDSKLGIQFLLKAIKEKPNNSYAYRSLGIIHSDLGEHAKACAYLKKSRELGYEKAFDKNDLEYYIMLSCNDTTIEKPDSTLIENELVDLNVEEDQNAIELSDYSSNQFEYQILNHNKKIIRKGSTENKIVNIGNLSSGYYTLKVLNTSNPKNFNFIRL</sequence>
<dbReference type="SMART" id="SM00028">
    <property type="entry name" value="TPR"/>
    <property type="match status" value="4"/>
</dbReference>
<dbReference type="InterPro" id="IPR051012">
    <property type="entry name" value="CellSynth/LPSAsmb/PSIAsmb"/>
</dbReference>
<dbReference type="SUPFAM" id="SSF48452">
    <property type="entry name" value="TPR-like"/>
    <property type="match status" value="1"/>
</dbReference>
<keyword evidence="4" id="KW-1185">Reference proteome</keyword>
<dbReference type="RefSeq" id="WP_148539892.1">
    <property type="nucleotide sequence ID" value="NZ_VSDQ01000163.1"/>
</dbReference>
<accession>A0A5D0J9P1</accession>
<comment type="caution">
    <text evidence="3">The sequence shown here is derived from an EMBL/GenBank/DDBJ whole genome shotgun (WGS) entry which is preliminary data.</text>
</comment>
<dbReference type="Gene3D" id="1.25.40.10">
    <property type="entry name" value="Tetratricopeptide repeat domain"/>
    <property type="match status" value="2"/>
</dbReference>
<organism evidence="3 4">
    <name type="scientific">Seonamhaeicola marinus</name>
    <dbReference type="NCBI Taxonomy" id="1912246"/>
    <lineage>
        <taxon>Bacteria</taxon>
        <taxon>Pseudomonadati</taxon>
        <taxon>Bacteroidota</taxon>
        <taxon>Flavobacteriia</taxon>
        <taxon>Flavobacteriales</taxon>
        <taxon>Flavobacteriaceae</taxon>
    </lineage>
</organism>
<dbReference type="Proteomes" id="UP000323930">
    <property type="component" value="Unassembled WGS sequence"/>
</dbReference>
<evidence type="ECO:0000256" key="1">
    <source>
        <dbReference type="ARBA" id="ARBA00022737"/>
    </source>
</evidence>
<dbReference type="PANTHER" id="PTHR45586">
    <property type="entry name" value="TPR REPEAT-CONTAINING PROTEIN PA4667"/>
    <property type="match status" value="1"/>
</dbReference>